<feature type="compositionally biased region" description="Gly residues" evidence="1">
    <location>
        <begin position="1"/>
        <end position="14"/>
    </location>
</feature>
<reference evidence="3" key="1">
    <citation type="journal article" date="2019" name="Int. J. Syst. Evol. Microbiol.">
        <title>The Global Catalogue of Microorganisms (GCM) 10K type strain sequencing project: providing services to taxonomists for standard genome sequencing and annotation.</title>
        <authorList>
            <consortium name="The Broad Institute Genomics Platform"/>
            <consortium name="The Broad Institute Genome Sequencing Center for Infectious Disease"/>
            <person name="Wu L."/>
            <person name="Ma J."/>
        </authorList>
    </citation>
    <scope>NUCLEOTIDE SEQUENCE [LARGE SCALE GENOMIC DNA]</scope>
    <source>
        <strain evidence="3">JCM 17695</strain>
    </source>
</reference>
<dbReference type="EMBL" id="JBHTEY010000004">
    <property type="protein sequence ID" value="MFC7613565.1"/>
    <property type="molecule type" value="Genomic_DNA"/>
</dbReference>
<name>A0ABW2TIL5_9PSEU</name>
<comment type="caution">
    <text evidence="2">The sequence shown here is derived from an EMBL/GenBank/DDBJ whole genome shotgun (WGS) entry which is preliminary data.</text>
</comment>
<evidence type="ECO:0000313" key="2">
    <source>
        <dbReference type="EMBL" id="MFC7613565.1"/>
    </source>
</evidence>
<organism evidence="2 3">
    <name type="scientific">Actinokineospora soli</name>
    <dbReference type="NCBI Taxonomy" id="1048753"/>
    <lineage>
        <taxon>Bacteria</taxon>
        <taxon>Bacillati</taxon>
        <taxon>Actinomycetota</taxon>
        <taxon>Actinomycetes</taxon>
        <taxon>Pseudonocardiales</taxon>
        <taxon>Pseudonocardiaceae</taxon>
        <taxon>Actinokineospora</taxon>
    </lineage>
</organism>
<feature type="region of interest" description="Disordered" evidence="1">
    <location>
        <begin position="1"/>
        <end position="49"/>
    </location>
</feature>
<sequence length="49" mass="4830">MGVGAVEEGSGGELDGQFGADQRRRTAAATRAAPSAAGCPSRAPRCPSV</sequence>
<dbReference type="Proteomes" id="UP001596512">
    <property type="component" value="Unassembled WGS sequence"/>
</dbReference>
<evidence type="ECO:0000313" key="3">
    <source>
        <dbReference type="Proteomes" id="UP001596512"/>
    </source>
</evidence>
<accession>A0ABW2TIL5</accession>
<protein>
    <submittedName>
        <fullName evidence="2">Uncharacterized protein</fullName>
    </submittedName>
</protein>
<proteinExistence type="predicted"/>
<keyword evidence="3" id="KW-1185">Reference proteome</keyword>
<feature type="compositionally biased region" description="Low complexity" evidence="1">
    <location>
        <begin position="27"/>
        <end position="37"/>
    </location>
</feature>
<gene>
    <name evidence="2" type="ORF">ACFQV2_08050</name>
</gene>
<evidence type="ECO:0000256" key="1">
    <source>
        <dbReference type="SAM" id="MobiDB-lite"/>
    </source>
</evidence>